<feature type="domain" description="F-box associated beta-propeller type 1" evidence="1">
    <location>
        <begin position="80"/>
        <end position="333"/>
    </location>
</feature>
<dbReference type="PANTHER" id="PTHR31672:SF13">
    <property type="entry name" value="F-BOX PROTEIN CPR30-LIKE"/>
    <property type="match status" value="1"/>
</dbReference>
<gene>
    <name evidence="2" type="ORF">STAS_00968</name>
</gene>
<evidence type="ECO:0000313" key="2">
    <source>
        <dbReference type="EMBL" id="GER25393.1"/>
    </source>
</evidence>
<dbReference type="AlphaFoldDB" id="A0A5A7NXZ6"/>
<dbReference type="NCBIfam" id="TIGR01640">
    <property type="entry name" value="F_box_assoc_1"/>
    <property type="match status" value="1"/>
</dbReference>
<dbReference type="EMBL" id="BKCP01000003">
    <property type="protein sequence ID" value="GER25393.1"/>
    <property type="molecule type" value="Genomic_DNA"/>
</dbReference>
<dbReference type="PANTHER" id="PTHR31672">
    <property type="entry name" value="BNACNNG10540D PROTEIN"/>
    <property type="match status" value="1"/>
</dbReference>
<dbReference type="Pfam" id="PF07734">
    <property type="entry name" value="FBA_1"/>
    <property type="match status" value="1"/>
</dbReference>
<dbReference type="InterPro" id="IPR017451">
    <property type="entry name" value="F-box-assoc_interact_dom"/>
</dbReference>
<protein>
    <submittedName>
        <fullName evidence="2">F-box protein</fullName>
    </submittedName>
</protein>
<dbReference type="InterPro" id="IPR050796">
    <property type="entry name" value="SCF_F-box_component"/>
</dbReference>
<dbReference type="OrthoDB" id="1867629at2759"/>
<accession>A0A5A7NXZ6</accession>
<dbReference type="InterPro" id="IPR006527">
    <property type="entry name" value="F-box-assoc_dom_typ1"/>
</dbReference>
<evidence type="ECO:0000313" key="3">
    <source>
        <dbReference type="Proteomes" id="UP000325081"/>
    </source>
</evidence>
<organism evidence="2 3">
    <name type="scientific">Striga asiatica</name>
    <name type="common">Asiatic witchweed</name>
    <name type="synonym">Buchnera asiatica</name>
    <dbReference type="NCBI Taxonomy" id="4170"/>
    <lineage>
        <taxon>Eukaryota</taxon>
        <taxon>Viridiplantae</taxon>
        <taxon>Streptophyta</taxon>
        <taxon>Embryophyta</taxon>
        <taxon>Tracheophyta</taxon>
        <taxon>Spermatophyta</taxon>
        <taxon>Magnoliopsida</taxon>
        <taxon>eudicotyledons</taxon>
        <taxon>Gunneridae</taxon>
        <taxon>Pentapetalae</taxon>
        <taxon>asterids</taxon>
        <taxon>lamiids</taxon>
        <taxon>Lamiales</taxon>
        <taxon>Orobanchaceae</taxon>
        <taxon>Buchnereae</taxon>
        <taxon>Striga</taxon>
    </lineage>
</organism>
<proteinExistence type="predicted"/>
<evidence type="ECO:0000259" key="1">
    <source>
        <dbReference type="Pfam" id="PF07734"/>
    </source>
</evidence>
<dbReference type="Proteomes" id="UP000325081">
    <property type="component" value="Unassembled WGS sequence"/>
</dbReference>
<name>A0A5A7NXZ6_STRAF</name>
<reference evidence="3" key="1">
    <citation type="journal article" date="2019" name="Curr. Biol.">
        <title>Genome Sequence of Striga asiatica Provides Insight into the Evolution of Plant Parasitism.</title>
        <authorList>
            <person name="Yoshida S."/>
            <person name="Kim S."/>
            <person name="Wafula E.K."/>
            <person name="Tanskanen J."/>
            <person name="Kim Y.M."/>
            <person name="Honaas L."/>
            <person name="Yang Z."/>
            <person name="Spallek T."/>
            <person name="Conn C.E."/>
            <person name="Ichihashi Y."/>
            <person name="Cheong K."/>
            <person name="Cui S."/>
            <person name="Der J.P."/>
            <person name="Gundlach H."/>
            <person name="Jiao Y."/>
            <person name="Hori C."/>
            <person name="Ishida J.K."/>
            <person name="Kasahara H."/>
            <person name="Kiba T."/>
            <person name="Kim M.S."/>
            <person name="Koo N."/>
            <person name="Laohavisit A."/>
            <person name="Lee Y.H."/>
            <person name="Lumba S."/>
            <person name="McCourt P."/>
            <person name="Mortimer J.C."/>
            <person name="Mutuku J.M."/>
            <person name="Nomura T."/>
            <person name="Sasaki-Sekimoto Y."/>
            <person name="Seto Y."/>
            <person name="Wang Y."/>
            <person name="Wakatake T."/>
            <person name="Sakakibara H."/>
            <person name="Demura T."/>
            <person name="Yamaguchi S."/>
            <person name="Yoneyama K."/>
            <person name="Manabe R.I."/>
            <person name="Nelson D.C."/>
            <person name="Schulman A.H."/>
            <person name="Timko M.P."/>
            <person name="dePamphilis C.W."/>
            <person name="Choi D."/>
            <person name="Shirasu K."/>
        </authorList>
    </citation>
    <scope>NUCLEOTIDE SEQUENCE [LARGE SCALE GENOMIC DNA]</scope>
    <source>
        <strain evidence="3">cv. UVA1</strain>
    </source>
</reference>
<keyword evidence="3" id="KW-1185">Reference proteome</keyword>
<comment type="caution">
    <text evidence="2">The sequence shown here is derived from an EMBL/GenBank/DDBJ whole genome shotgun (WGS) entry which is preliminary data.</text>
</comment>
<sequence length="369" mass="41874">MGVLSTNFLGNAKSKLRYLSSTLYSTASHVKSQAHVPRGFAVDPNNNDGKIRFLFMYFVKNIRYSSVISAETSWKVDELRSKKFVRFTAKSSKPPPEVLEYDIAASIDDLMLVWSWARLRRRRNDILWNPTNDEIKLISLPPDFDPFFVDLLVGLGFDPAKPHGYKMVKILIDHCEFKAPPEFRAALYSLENDSWRKIAYPYQEQGIPTARASIRVGGSYYWGLSSMPRSIISFDFASEKFSPSPIPFPGKIRYETADYLLVEFDGSLAILLLTNVSNNAQEPYSTFEIWVWNDESWSLKSEFKIPVAIDHVVGLFGNNKLFVQDITGKVLLFDVAEPRLVDITGICADSKAVWILPYVESPVPLNASE</sequence>